<sequence>MTLRVIQWATGAMGRTCLQAVIDSPETELVGLYVYGDRKAGRDAGDIARRDPVGVVATRDIEDILKLDADVVIHAARLDPPFERHDEDIQRLLRSGKNVVSINGGTNPDYWPKARRDAFEAAGREGNATFMGAGLNPGFAAEKLAVLATGVCSDVKRVSIHEIVDCRAVKSPEYVFDVIGFGAEVDTVDPNSPDWAPAGMMNALFEEVTACVAQRLGWTAERVIKAHSLRPARVALEIAAGRIEPGRAARIDWLWQAEADGAVRVELGVSWTMEPPDPAEAEPGLWSIRVDGTPSVALSFGLEPPAGWTDRTTPEMLGVAGAVLNTLRHAVAAEPGISQTPLTLAWQAPGAERKARK</sequence>
<dbReference type="Gene3D" id="3.40.50.720">
    <property type="entry name" value="NAD(P)-binding Rossmann-like Domain"/>
    <property type="match status" value="1"/>
</dbReference>
<evidence type="ECO:0008006" key="7">
    <source>
        <dbReference type="Google" id="ProtNLM"/>
    </source>
</evidence>
<dbReference type="CDD" id="cd24146">
    <property type="entry name" value="nat-AmDH_N_like"/>
    <property type="match status" value="1"/>
</dbReference>
<feature type="domain" description="Dihydrodipicolinate reductase N-terminal" evidence="3">
    <location>
        <begin position="9"/>
        <end position="74"/>
    </location>
</feature>
<reference evidence="5" key="2">
    <citation type="submission" date="2023-01" db="EMBL/GenBank/DDBJ databases">
        <authorList>
            <person name="Sun Q."/>
            <person name="Evtushenko L."/>
        </authorList>
    </citation>
    <scope>NUCLEOTIDE SEQUENCE</scope>
    <source>
        <strain evidence="5">VKM B-1513</strain>
    </source>
</reference>
<feature type="domain" description="2,4-diaminopentanoate dehydrogenase C-terminal" evidence="4">
    <location>
        <begin position="142"/>
        <end position="338"/>
    </location>
</feature>
<dbReference type="EMBL" id="BSFE01000005">
    <property type="protein sequence ID" value="GLK52509.1"/>
    <property type="molecule type" value="Genomic_DNA"/>
</dbReference>
<evidence type="ECO:0000313" key="5">
    <source>
        <dbReference type="EMBL" id="GLK52509.1"/>
    </source>
</evidence>
<dbReference type="Proteomes" id="UP001143486">
    <property type="component" value="Unassembled WGS sequence"/>
</dbReference>
<dbReference type="Pfam" id="PF01113">
    <property type="entry name" value="DapB_N"/>
    <property type="match status" value="1"/>
</dbReference>
<dbReference type="GO" id="GO:0008839">
    <property type="term" value="F:4-hydroxy-tetrahydrodipicolinate reductase"/>
    <property type="evidence" value="ECO:0007669"/>
    <property type="project" value="InterPro"/>
</dbReference>
<accession>A0A9W6INL7</accession>
<evidence type="ECO:0000313" key="6">
    <source>
        <dbReference type="Proteomes" id="UP001143486"/>
    </source>
</evidence>
<evidence type="ECO:0000256" key="2">
    <source>
        <dbReference type="ARBA" id="ARBA00023002"/>
    </source>
</evidence>
<dbReference type="GO" id="GO:0009089">
    <property type="term" value="P:lysine biosynthetic process via diaminopimelate"/>
    <property type="evidence" value="ECO:0007669"/>
    <property type="project" value="InterPro"/>
</dbReference>
<dbReference type="Pfam" id="PF19328">
    <property type="entry name" value="DAP_DH_C"/>
    <property type="match status" value="1"/>
</dbReference>
<evidence type="ECO:0000259" key="3">
    <source>
        <dbReference type="Pfam" id="PF01113"/>
    </source>
</evidence>
<dbReference type="InterPro" id="IPR045760">
    <property type="entry name" value="DAP_DH_C"/>
</dbReference>
<dbReference type="InterPro" id="IPR036291">
    <property type="entry name" value="NAD(P)-bd_dom_sf"/>
</dbReference>
<keyword evidence="2" id="KW-0560">Oxidoreductase</keyword>
<organism evidence="5 6">
    <name type="scientific">Maricaulis virginensis</name>
    <dbReference type="NCBI Taxonomy" id="144022"/>
    <lineage>
        <taxon>Bacteria</taxon>
        <taxon>Pseudomonadati</taxon>
        <taxon>Pseudomonadota</taxon>
        <taxon>Alphaproteobacteria</taxon>
        <taxon>Maricaulales</taxon>
        <taxon>Maricaulaceae</taxon>
        <taxon>Maricaulis</taxon>
    </lineage>
</organism>
<dbReference type="SUPFAM" id="SSF51735">
    <property type="entry name" value="NAD(P)-binding Rossmann-fold domains"/>
    <property type="match status" value="1"/>
</dbReference>
<reference evidence="5" key="1">
    <citation type="journal article" date="2014" name="Int. J. Syst. Evol. Microbiol.">
        <title>Complete genome sequence of Corynebacterium casei LMG S-19264T (=DSM 44701T), isolated from a smear-ripened cheese.</title>
        <authorList>
            <consortium name="US DOE Joint Genome Institute (JGI-PGF)"/>
            <person name="Walter F."/>
            <person name="Albersmeier A."/>
            <person name="Kalinowski J."/>
            <person name="Ruckert C."/>
        </authorList>
    </citation>
    <scope>NUCLEOTIDE SEQUENCE</scope>
    <source>
        <strain evidence="5">VKM B-1513</strain>
    </source>
</reference>
<comment type="caution">
    <text evidence="5">The sequence shown here is derived from an EMBL/GenBank/DDBJ whole genome shotgun (WGS) entry which is preliminary data.</text>
</comment>
<keyword evidence="1" id="KW-0521">NADP</keyword>
<dbReference type="InterPro" id="IPR000846">
    <property type="entry name" value="DapB_N"/>
</dbReference>
<proteinExistence type="predicted"/>
<gene>
    <name evidence="5" type="ORF">GCM10017621_20170</name>
</gene>
<evidence type="ECO:0000256" key="1">
    <source>
        <dbReference type="ARBA" id="ARBA00022857"/>
    </source>
</evidence>
<evidence type="ECO:0000259" key="4">
    <source>
        <dbReference type="Pfam" id="PF19328"/>
    </source>
</evidence>
<protein>
    <recommendedName>
        <fullName evidence="7">Dihydrodipicolinate reductase N-terminal domain-containing protein</fullName>
    </recommendedName>
</protein>
<dbReference type="RefSeq" id="WP_271186876.1">
    <property type="nucleotide sequence ID" value="NZ_BSFE01000005.1"/>
</dbReference>
<dbReference type="AlphaFoldDB" id="A0A9W6INL7"/>
<keyword evidence="6" id="KW-1185">Reference proteome</keyword>
<name>A0A9W6INL7_9PROT</name>